<accession>A0A6I2GEF1</accession>
<dbReference type="RefSeq" id="WP_153863932.1">
    <property type="nucleotide sequence ID" value="NZ_WJQS01000010.1"/>
</dbReference>
<organism evidence="1 2">
    <name type="scientific">Fundicoccus ignavus</name>
    <dbReference type="NCBI Taxonomy" id="2664442"/>
    <lineage>
        <taxon>Bacteria</taxon>
        <taxon>Bacillati</taxon>
        <taxon>Bacillota</taxon>
        <taxon>Bacilli</taxon>
        <taxon>Lactobacillales</taxon>
        <taxon>Aerococcaceae</taxon>
        <taxon>Fundicoccus</taxon>
    </lineage>
</organism>
<protein>
    <submittedName>
        <fullName evidence="1">Ribonuclease P</fullName>
    </submittedName>
</protein>
<evidence type="ECO:0000313" key="1">
    <source>
        <dbReference type="EMBL" id="MRI86227.1"/>
    </source>
</evidence>
<dbReference type="EMBL" id="WJQS01000010">
    <property type="protein sequence ID" value="MRI86227.1"/>
    <property type="molecule type" value="Genomic_DNA"/>
</dbReference>
<name>A0A6I2GEF1_9LACT</name>
<evidence type="ECO:0000313" key="2">
    <source>
        <dbReference type="Proteomes" id="UP000430975"/>
    </source>
</evidence>
<dbReference type="AlphaFoldDB" id="A0A6I2GEF1"/>
<dbReference type="Proteomes" id="UP000430975">
    <property type="component" value="Unassembled WGS sequence"/>
</dbReference>
<sequence>MRENNWKQKVAQMENYLPYQGKKYIAPSKAGEQAVEMEEFKLAGQEARKAFQTLVASLLGVTNDFRADRVSAWMNQAQVGRPHFWCYFFLEGGTRLEPTFAVRLKTIEGRLGISCELSFIERGSTPETLARQNRVLEVLLDESLDLDGVYYWAQISGESYFYNADERSRQTLKELVEVENVRKVLMKYDIPTLADFASVEELSTEIQKGFNKLIPFFEVTR</sequence>
<reference evidence="1 2" key="1">
    <citation type="submission" date="2019-11" db="EMBL/GenBank/DDBJ databases">
        <title>Characterisation of Fundicoccus ignavus gen. nov. sp. nov., a novel genus of the family Aerococcaceae isolated from bulk tank milk.</title>
        <authorList>
            <person name="Siebert A."/>
            <person name="Huptas C."/>
            <person name="Wenning M."/>
            <person name="Scherer S."/>
            <person name="Doll E.V."/>
        </authorList>
    </citation>
    <scope>NUCLEOTIDE SEQUENCE [LARGE SCALE GENOMIC DNA]</scope>
    <source>
        <strain evidence="1 2">WS4759</strain>
    </source>
</reference>
<proteinExistence type="predicted"/>
<keyword evidence="2" id="KW-1185">Reference proteome</keyword>
<comment type="caution">
    <text evidence="1">The sequence shown here is derived from an EMBL/GenBank/DDBJ whole genome shotgun (WGS) entry which is preliminary data.</text>
</comment>
<gene>
    <name evidence="1" type="ORF">GIY09_10255</name>
</gene>